<name>A0A2P8H3Z4_9BACL</name>
<dbReference type="OrthoDB" id="2598580at2"/>
<reference evidence="1 2" key="1">
    <citation type="submission" date="2018-03" db="EMBL/GenBank/DDBJ databases">
        <title>Genomic Encyclopedia of Type Strains, Phase III (KMG-III): the genomes of soil and plant-associated and newly described type strains.</title>
        <authorList>
            <person name="Whitman W."/>
        </authorList>
    </citation>
    <scope>NUCLEOTIDE SEQUENCE [LARGE SCALE GENOMIC DNA]</scope>
    <source>
        <strain evidence="1 2">CGMCC 1.12259</strain>
    </source>
</reference>
<keyword evidence="2" id="KW-1185">Reference proteome</keyword>
<gene>
    <name evidence="1" type="ORF">B0H99_10377</name>
</gene>
<organism evidence="1 2">
    <name type="scientific">Planomicrobium soli</name>
    <dbReference type="NCBI Taxonomy" id="1176648"/>
    <lineage>
        <taxon>Bacteria</taxon>
        <taxon>Bacillati</taxon>
        <taxon>Bacillota</taxon>
        <taxon>Bacilli</taxon>
        <taxon>Bacillales</taxon>
        <taxon>Caryophanaceae</taxon>
        <taxon>Planomicrobium</taxon>
    </lineage>
</organism>
<dbReference type="RefSeq" id="WP_106532456.1">
    <property type="nucleotide sequence ID" value="NZ_PYAT01000003.1"/>
</dbReference>
<evidence type="ECO:0000313" key="2">
    <source>
        <dbReference type="Proteomes" id="UP000242682"/>
    </source>
</evidence>
<comment type="caution">
    <text evidence="1">The sequence shown here is derived from an EMBL/GenBank/DDBJ whole genome shotgun (WGS) entry which is preliminary data.</text>
</comment>
<dbReference type="EMBL" id="PYAT01000003">
    <property type="protein sequence ID" value="PSL40945.1"/>
    <property type="molecule type" value="Genomic_DNA"/>
</dbReference>
<proteinExistence type="predicted"/>
<dbReference type="Proteomes" id="UP000242682">
    <property type="component" value="Unassembled WGS sequence"/>
</dbReference>
<sequence length="204" mass="23856">MVKEMIKALAEERFETDISLEFTRFSRVEDDLHLTCAVFSDGDGELLQEWSITCTDYEEYLFESKESCSFEELEVRSDHYYLWDYNKPFTELYFQGENERVNELIASLYLCHIELTERILPFEKYINFKYGLVRNLDELLSSKSGMFACAPEVLNEAYQAVLEQYGLRTTTLKTVVSESTEPVQLLRLGKTYVVAKAFEAVRVF</sequence>
<protein>
    <submittedName>
        <fullName evidence="1">Uncharacterized protein</fullName>
    </submittedName>
</protein>
<evidence type="ECO:0000313" key="1">
    <source>
        <dbReference type="EMBL" id="PSL40945.1"/>
    </source>
</evidence>
<accession>A0A2P8H3Z4</accession>
<dbReference type="AlphaFoldDB" id="A0A2P8H3Z4"/>